<dbReference type="AlphaFoldDB" id="A0A2H0TJM5"/>
<dbReference type="InterPro" id="IPR052174">
    <property type="entry name" value="Flavoredoxin"/>
</dbReference>
<feature type="non-terminal residue" evidence="5">
    <location>
        <position position="1"/>
    </location>
</feature>
<dbReference type="GO" id="GO:0016646">
    <property type="term" value="F:oxidoreductase activity, acting on the CH-NH group of donors, NAD or NADP as acceptor"/>
    <property type="evidence" value="ECO:0007669"/>
    <property type="project" value="UniProtKB-ARBA"/>
</dbReference>
<dbReference type="GO" id="GO:0010181">
    <property type="term" value="F:FMN binding"/>
    <property type="evidence" value="ECO:0007669"/>
    <property type="project" value="InterPro"/>
</dbReference>
<dbReference type="Proteomes" id="UP000228909">
    <property type="component" value="Unassembled WGS sequence"/>
</dbReference>
<dbReference type="InterPro" id="IPR002563">
    <property type="entry name" value="Flavin_Rdtase-like_dom"/>
</dbReference>
<dbReference type="SMART" id="SM00903">
    <property type="entry name" value="Flavin_Reduct"/>
    <property type="match status" value="1"/>
</dbReference>
<dbReference type="EMBL" id="PFCK01000020">
    <property type="protein sequence ID" value="PIR71760.1"/>
    <property type="molecule type" value="Genomic_DNA"/>
</dbReference>
<name>A0A2H0TJM5_9BACT</name>
<evidence type="ECO:0000313" key="6">
    <source>
        <dbReference type="Proteomes" id="UP000228909"/>
    </source>
</evidence>
<dbReference type="SUPFAM" id="SSF50475">
    <property type="entry name" value="FMN-binding split barrel"/>
    <property type="match status" value="1"/>
</dbReference>
<evidence type="ECO:0000256" key="3">
    <source>
        <dbReference type="ARBA" id="ARBA00038054"/>
    </source>
</evidence>
<comment type="similarity">
    <text evidence="3">Belongs to the flavoredoxin family.</text>
</comment>
<accession>A0A2H0TJM5</accession>
<protein>
    <recommendedName>
        <fullName evidence="4">Flavin reductase like domain-containing protein</fullName>
    </recommendedName>
</protein>
<dbReference type="PANTHER" id="PTHR43567">
    <property type="entry name" value="FLAVOREDOXIN-RELATED-RELATED"/>
    <property type="match status" value="1"/>
</dbReference>
<dbReference type="Gene3D" id="2.30.110.10">
    <property type="entry name" value="Electron Transport, Fmn-binding Protein, Chain A"/>
    <property type="match status" value="1"/>
</dbReference>
<comment type="caution">
    <text evidence="5">The sequence shown here is derived from an EMBL/GenBank/DDBJ whole genome shotgun (WGS) entry which is preliminary data.</text>
</comment>
<evidence type="ECO:0000259" key="4">
    <source>
        <dbReference type="SMART" id="SM00903"/>
    </source>
</evidence>
<organism evidence="5 6">
    <name type="scientific">Candidatus Nealsonbacteria bacterium CG10_big_fil_rev_8_21_14_0_10_37_25</name>
    <dbReference type="NCBI Taxonomy" id="1974711"/>
    <lineage>
        <taxon>Bacteria</taxon>
        <taxon>Candidatus Nealsoniibacteriota</taxon>
    </lineage>
</organism>
<sequence>KTMKITTLTNPRQTILLTCRFQGKDNVMTLDWHTPLSFEPMIYAVSIGKTRFSLNLVRKSKVFVVNFMSKDFEKEILFCGRHSGRNFDKFKETGLEKEEVETIHCPRIKQALGYLECQVIKEIETGDHILFIAEVKKAELKQKGKRLFHLFADKFTTTED</sequence>
<gene>
    <name evidence="5" type="ORF">COU43_00735</name>
</gene>
<dbReference type="PANTHER" id="PTHR43567:SF1">
    <property type="entry name" value="FLAVOREDOXIN"/>
    <property type="match status" value="1"/>
</dbReference>
<feature type="domain" description="Flavin reductase like" evidence="4">
    <location>
        <begin position="7"/>
        <end position="150"/>
    </location>
</feature>
<evidence type="ECO:0000313" key="5">
    <source>
        <dbReference type="EMBL" id="PIR71760.1"/>
    </source>
</evidence>
<dbReference type="Pfam" id="PF01613">
    <property type="entry name" value="Flavin_Reduct"/>
    <property type="match status" value="1"/>
</dbReference>
<dbReference type="InterPro" id="IPR012349">
    <property type="entry name" value="Split_barrel_FMN-bd"/>
</dbReference>
<keyword evidence="2" id="KW-0285">Flavoprotein</keyword>
<reference evidence="6" key="1">
    <citation type="submission" date="2017-09" db="EMBL/GenBank/DDBJ databases">
        <title>Depth-based differentiation of microbial function through sediment-hosted aquifers and enrichment of novel symbionts in the deep terrestrial subsurface.</title>
        <authorList>
            <person name="Probst A.J."/>
            <person name="Ladd B."/>
            <person name="Jarett J.K."/>
            <person name="Geller-Mcgrath D.E."/>
            <person name="Sieber C.M.K."/>
            <person name="Emerson J.B."/>
            <person name="Anantharaman K."/>
            <person name="Thomas B.C."/>
            <person name="Malmstrom R."/>
            <person name="Stieglmeier M."/>
            <person name="Klingl A."/>
            <person name="Woyke T."/>
            <person name="Ryan C.M."/>
            <person name="Banfield J.F."/>
        </authorList>
    </citation>
    <scope>NUCLEOTIDE SEQUENCE [LARGE SCALE GENOMIC DNA]</scope>
</reference>
<evidence type="ECO:0000256" key="2">
    <source>
        <dbReference type="ARBA" id="ARBA00022630"/>
    </source>
</evidence>
<proteinExistence type="inferred from homology"/>
<comment type="cofactor">
    <cofactor evidence="1">
        <name>FMN</name>
        <dbReference type="ChEBI" id="CHEBI:58210"/>
    </cofactor>
</comment>
<evidence type="ECO:0000256" key="1">
    <source>
        <dbReference type="ARBA" id="ARBA00001917"/>
    </source>
</evidence>